<dbReference type="Gene3D" id="3.40.50.10170">
    <property type="match status" value="1"/>
</dbReference>
<dbReference type="InterPro" id="IPR050270">
    <property type="entry name" value="DegV_domain_contain"/>
</dbReference>
<dbReference type="RefSeq" id="WP_099323402.1">
    <property type="nucleotide sequence ID" value="NZ_AP023321.1"/>
</dbReference>
<dbReference type="SUPFAM" id="SSF82549">
    <property type="entry name" value="DAK1/DegV-like"/>
    <property type="match status" value="1"/>
</dbReference>
<dbReference type="EMBL" id="AP023321">
    <property type="protein sequence ID" value="BCI60153.1"/>
    <property type="molecule type" value="Genomic_DNA"/>
</dbReference>
<dbReference type="InterPro" id="IPR003797">
    <property type="entry name" value="DegV"/>
</dbReference>
<reference evidence="3" key="1">
    <citation type="submission" date="2020-07" db="EMBL/GenBank/DDBJ databases">
        <title>Complete genome sequencing of Clostridia bacterium strain 12CBH8.</title>
        <authorList>
            <person name="Sakamoto M."/>
            <person name="Murakami T."/>
            <person name="Mori H."/>
        </authorList>
    </citation>
    <scope>NUCLEOTIDE SEQUENCE [LARGE SCALE GENOMIC DNA]</scope>
    <source>
        <strain evidence="3">12CBH8</strain>
    </source>
</reference>
<keyword evidence="3" id="KW-1185">Reference proteome</keyword>
<evidence type="ECO:0000313" key="3">
    <source>
        <dbReference type="Proteomes" id="UP000593890"/>
    </source>
</evidence>
<accession>A0A7I8D4K0</accession>
<dbReference type="Pfam" id="PF02645">
    <property type="entry name" value="DegV"/>
    <property type="match status" value="1"/>
</dbReference>
<dbReference type="Proteomes" id="UP000593890">
    <property type="component" value="Chromosome"/>
</dbReference>
<gene>
    <name evidence="2" type="ORF">C12CBH8_07920</name>
</gene>
<keyword evidence="1" id="KW-0446">Lipid-binding</keyword>
<organism evidence="2 3">
    <name type="scientific">Solibaculum mannosilyticum</name>
    <dbReference type="NCBI Taxonomy" id="2780922"/>
    <lineage>
        <taxon>Bacteria</taxon>
        <taxon>Bacillati</taxon>
        <taxon>Bacillota</taxon>
        <taxon>Clostridia</taxon>
        <taxon>Eubacteriales</taxon>
        <taxon>Oscillospiraceae</taxon>
        <taxon>Solibaculum</taxon>
    </lineage>
</organism>
<dbReference type="GO" id="GO:0008289">
    <property type="term" value="F:lipid binding"/>
    <property type="evidence" value="ECO:0007669"/>
    <property type="project" value="UniProtKB-KW"/>
</dbReference>
<dbReference type="KEGG" id="sman:C12CBH8_07920"/>
<proteinExistence type="predicted"/>
<dbReference type="AlphaFoldDB" id="A0A7I8D4K0"/>
<sequence>MQKVAIVTDSACDITEELQRQWDINILNFAITVDGNCYTERVDFTPQQYYDILRTASGIPSTAHITMFQFLELYGSYDEQGYTDVILVTINATGSATNDAAQLALRQFKAENPESTLNVHIIDSRTYSFGYGGPVCRAAEMIAEGRPVEQVITYLKDTFSRVEILLTAYTLKYIKQSGRVSAAAAFAGDLLGLRPIISLIDGESVVRSKVRGDKQVLPALVRYAKDHKDGQTPYSIGTTNWENGERLAALCEQEMGYPPERVFYLGCAITTNTGPDAIAIVYQGPSRG</sequence>
<dbReference type="PANTHER" id="PTHR33434">
    <property type="entry name" value="DEGV DOMAIN-CONTAINING PROTEIN DR_1986-RELATED"/>
    <property type="match status" value="1"/>
</dbReference>
<dbReference type="InterPro" id="IPR043168">
    <property type="entry name" value="DegV_C"/>
</dbReference>
<evidence type="ECO:0000256" key="1">
    <source>
        <dbReference type="ARBA" id="ARBA00023121"/>
    </source>
</evidence>
<dbReference type="NCBIfam" id="TIGR00762">
    <property type="entry name" value="DegV"/>
    <property type="match status" value="1"/>
</dbReference>
<dbReference type="Gene3D" id="3.30.1180.10">
    <property type="match status" value="1"/>
</dbReference>
<name>A0A7I8D4K0_9FIRM</name>
<evidence type="ECO:0000313" key="2">
    <source>
        <dbReference type="EMBL" id="BCI60153.1"/>
    </source>
</evidence>
<dbReference type="PROSITE" id="PS51482">
    <property type="entry name" value="DEGV"/>
    <property type="match status" value="1"/>
</dbReference>
<protein>
    <submittedName>
        <fullName evidence="2">6-phosphogluconate dehydratase</fullName>
    </submittedName>
</protein>
<dbReference type="PANTHER" id="PTHR33434:SF2">
    <property type="entry name" value="FATTY ACID-BINDING PROTEIN TM_1468"/>
    <property type="match status" value="1"/>
</dbReference>